<dbReference type="AlphaFoldDB" id="A0A077ELD1"/>
<evidence type="ECO:0000256" key="1">
    <source>
        <dbReference type="SAM" id="SignalP"/>
    </source>
</evidence>
<feature type="signal peptide" evidence="1">
    <location>
        <begin position="1"/>
        <end position="28"/>
    </location>
</feature>
<accession>A0A077ELD1</accession>
<proteinExistence type="predicted"/>
<dbReference type="HOGENOM" id="CLU_033531_0_0_10"/>
<dbReference type="Proteomes" id="UP000028933">
    <property type="component" value="Chromosome"/>
</dbReference>
<dbReference type="EMBL" id="CP007547">
    <property type="protein sequence ID" value="AIL47014.1"/>
    <property type="molecule type" value="Genomic_DNA"/>
</dbReference>
<feature type="chain" id="PRO_5001718181" description="Fibrobacter succinogenes major paralogous domain-containing protein" evidence="1">
    <location>
        <begin position="29"/>
        <end position="550"/>
    </location>
</feature>
<dbReference type="RefSeq" id="WP_024566336.1">
    <property type="nucleotide sequence ID" value="NZ_CP007547.1"/>
</dbReference>
<organism evidence="2 3">
    <name type="scientific">Elizabethkingia anophelis NUHP1</name>
    <dbReference type="NCBI Taxonomy" id="1338011"/>
    <lineage>
        <taxon>Bacteria</taxon>
        <taxon>Pseudomonadati</taxon>
        <taxon>Bacteroidota</taxon>
        <taxon>Flavobacteriia</taxon>
        <taxon>Flavobacteriales</taxon>
        <taxon>Weeksellaceae</taxon>
        <taxon>Elizabethkingia</taxon>
    </lineage>
</organism>
<reference evidence="2" key="1">
    <citation type="journal article" date="2013" name="Lancet">
        <title>First case of E anophelis outbreak in an intensive-care unit.</title>
        <authorList>
            <person name="Teo J."/>
            <person name="Tan S.Y."/>
            <person name="Tay M."/>
            <person name="Ding Y."/>
            <person name="Kjelleberg S."/>
            <person name="Givskov M."/>
            <person name="Lin R.T."/>
            <person name="Yang L."/>
        </authorList>
    </citation>
    <scope>NUCLEOTIDE SEQUENCE [LARGE SCALE GENOMIC DNA]</scope>
    <source>
        <strain evidence="2">NUHP1</strain>
    </source>
</reference>
<sequence length="550" mass="58800">MKLKYYYKTTLTVLALSFLISSCRSVESGNSENIIDPPVSVGDASVVVNLLGSEFVESDGNNPQASTGKQLRNPQAKETYYTLTSPSTLLAAEVSEDTSVPLNTSAGINPVALVEGDPLVNGTKFRLIAYKMDGSYAGSKDFAVGTTSTSGLRLPKGVPYWMVVYSYGTNYLSGISPSETMSLGNAKHTYDNMVGQNGFLYQIQMFTPQEGDNTMSVVLRHKIAQVTTKINSSALSAPNNITSVTSAKLIGNNQNAEFNLSNGSTASRSISQNVETTFGQSPSTEWTSNAVFINADSPVNKTISFSANIAINNQTAKPVTITNGFSIKPGYRTTYKINLKETKCGAVVLGVFREFECYNLGATKNGNPFTPSAAIHGGKYQWNGTSMDQDKDQLNGNLSPSAAGFGTGNISDADGKKLDLHCSPGYRVPNAAEWKSFSTSNAFVGNTGSGFYDKGAIVTYNGKITLFLPFAGYRNYSSSSYLFLMTGRGLHGSYWSTTGSNNSWSENNSNALALGPSSILIHGYTVDVTTANPRTNGASVRCIKKLQGEP</sequence>
<evidence type="ECO:0000313" key="3">
    <source>
        <dbReference type="Proteomes" id="UP000028933"/>
    </source>
</evidence>
<protein>
    <recommendedName>
        <fullName evidence="4">Fibrobacter succinogenes major paralogous domain-containing protein</fullName>
    </recommendedName>
</protein>
<evidence type="ECO:0008006" key="4">
    <source>
        <dbReference type="Google" id="ProtNLM"/>
    </source>
</evidence>
<dbReference type="eggNOG" id="ENOG5033HFN">
    <property type="taxonomic scope" value="Bacteria"/>
</dbReference>
<name>A0A077ELD1_9FLAO</name>
<dbReference type="PROSITE" id="PS51257">
    <property type="entry name" value="PROKAR_LIPOPROTEIN"/>
    <property type="match status" value="1"/>
</dbReference>
<dbReference type="KEGG" id="eao:BD94_3239"/>
<reference evidence="2" key="2">
    <citation type="journal article" date="2015" name="Genome Biol. Evol.">
        <title>Complete Genome Sequence and Transcriptomic Analysis of the Novel Pathogen Elizabethkingia anophelis in Response to Oxidative Stress.</title>
        <authorList>
            <person name="Li Y."/>
            <person name="Liu Y."/>
            <person name="Chew S.C."/>
            <person name="Tay M."/>
            <person name="Salido M.M."/>
            <person name="Teo J."/>
            <person name="Lauro F.M."/>
            <person name="Givskov M."/>
            <person name="Yang L."/>
        </authorList>
    </citation>
    <scope>NUCLEOTIDE SEQUENCE</scope>
    <source>
        <strain evidence="2">NUHP1</strain>
    </source>
</reference>
<evidence type="ECO:0000313" key="2">
    <source>
        <dbReference type="EMBL" id="AIL47014.1"/>
    </source>
</evidence>
<gene>
    <name evidence="2" type="ORF">BD94_3239</name>
</gene>
<keyword evidence="1" id="KW-0732">Signal</keyword>